<dbReference type="RefSeq" id="WP_114005866.1">
    <property type="nucleotide sequence ID" value="NZ_QGDC01000007.1"/>
</dbReference>
<keyword evidence="3" id="KW-1185">Reference proteome</keyword>
<dbReference type="Proteomes" id="UP000253209">
    <property type="component" value="Unassembled WGS sequence"/>
</dbReference>
<organism evidence="2 3">
    <name type="scientific">Mucilaginibacter hurinus</name>
    <dbReference type="NCBI Taxonomy" id="2201324"/>
    <lineage>
        <taxon>Bacteria</taxon>
        <taxon>Pseudomonadati</taxon>
        <taxon>Bacteroidota</taxon>
        <taxon>Sphingobacteriia</taxon>
        <taxon>Sphingobacteriales</taxon>
        <taxon>Sphingobacteriaceae</taxon>
        <taxon>Mucilaginibacter</taxon>
    </lineage>
</organism>
<comment type="caution">
    <text evidence="2">The sequence shown here is derived from an EMBL/GenBank/DDBJ whole genome shotgun (WGS) entry which is preliminary data.</text>
</comment>
<dbReference type="AlphaFoldDB" id="A0A367GMU8"/>
<protein>
    <recommendedName>
        <fullName evidence="1">DUF4185 domain-containing protein</fullName>
    </recommendedName>
</protein>
<evidence type="ECO:0000259" key="1">
    <source>
        <dbReference type="Pfam" id="PF13810"/>
    </source>
</evidence>
<name>A0A367GMU8_9SPHI</name>
<accession>A0A367GMU8</accession>
<evidence type="ECO:0000313" key="3">
    <source>
        <dbReference type="Proteomes" id="UP000253209"/>
    </source>
</evidence>
<gene>
    <name evidence="2" type="ORF">DJ568_13790</name>
</gene>
<dbReference type="Pfam" id="PF13810">
    <property type="entry name" value="DUF4185"/>
    <property type="match status" value="1"/>
</dbReference>
<proteinExistence type="predicted"/>
<sequence length="440" mass="49264">MPSYKSILKPAIFAFAALCAFSSCKKNGRTDIKLVDTTKPVDTIAPVDTPYVFACAPATFAGIATKYNDYFTRGNTTEDQWTGADATYSVPLGDGKILWAFGDTFVGKVNPPDAKHKYRWRSGGRLISNTFMIQNTNVTPNTFITVVGAGDAPGGGHWPVVKTGKEYDGANKNEWYWPSDGTVIGDKLYMFFTRYKHHNNSYYSTGSDVFTFSVAELKALTATVSTINSTKVIYYNMPSNQYDETHFGAAILEDGVKDHYVYIADKVDFYPFGKWHCSKVLKVDQNNFTGKGKYFAGYGPAPAYEPQWTDNFTGSASTSGNMKRLENGKLVDLLVMNEFAVIKTKNKYRLITQREGDSKHIDSYESTSPVGPWDCRTLIHTITEVATEPVSTYNGFLHPQIKNGDNQYLFGYNLNAKNFSDVFNRVDTYRPKFIWVTIPD</sequence>
<dbReference type="InterPro" id="IPR025442">
    <property type="entry name" value="DUF4185"/>
</dbReference>
<evidence type="ECO:0000313" key="2">
    <source>
        <dbReference type="EMBL" id="RCH54355.1"/>
    </source>
</evidence>
<dbReference type="EMBL" id="QGDC01000007">
    <property type="protein sequence ID" value="RCH54355.1"/>
    <property type="molecule type" value="Genomic_DNA"/>
</dbReference>
<dbReference type="OrthoDB" id="9765957at2"/>
<feature type="domain" description="DUF4185" evidence="1">
    <location>
        <begin position="80"/>
        <end position="409"/>
    </location>
</feature>
<dbReference type="PROSITE" id="PS51257">
    <property type="entry name" value="PROKAR_LIPOPROTEIN"/>
    <property type="match status" value="1"/>
</dbReference>
<reference evidence="2 3" key="1">
    <citation type="submission" date="2018-05" db="EMBL/GenBank/DDBJ databases">
        <title>Mucilaginibacter hurinus sp. nov., isolated from briquette warehouse soil.</title>
        <authorList>
            <person name="Choi L."/>
        </authorList>
    </citation>
    <scope>NUCLEOTIDE SEQUENCE [LARGE SCALE GENOMIC DNA]</scope>
    <source>
        <strain evidence="2 3">ZR32</strain>
    </source>
</reference>